<accession>A0A089HV14</accession>
<dbReference type="InterPro" id="IPR020288">
    <property type="entry name" value="Sheath_initiator"/>
</dbReference>
<evidence type="ECO:0000313" key="3">
    <source>
        <dbReference type="Proteomes" id="UP000029409"/>
    </source>
</evidence>
<keyword evidence="3" id="KW-1185">Reference proteome</keyword>
<dbReference type="eggNOG" id="COG3628">
    <property type="taxonomic scope" value="Bacteria"/>
</dbReference>
<dbReference type="RefSeq" id="WP_042208369.1">
    <property type="nucleotide sequence ID" value="NZ_CP009288.1"/>
</dbReference>
<sequence length="139" mass="15520">MIPEAGQSGYITEQADGEASESPSLTYGIDWKKGRITGYVDGLEALKQAVDKALRTLRYEQLIYSSNYGTEWNLVLGQDRLLARPEIRRVVTEALLQDDRVEGVNQPEVSFNGENVSINVTARSRYGDIQIRKELNANG</sequence>
<gene>
    <name evidence="2" type="ORF">PDUR_24085</name>
</gene>
<dbReference type="AlphaFoldDB" id="A0A089HV14"/>
<protein>
    <recommendedName>
        <fullName evidence="4">DUF2634 domain-containing protein</fullName>
    </recommendedName>
</protein>
<dbReference type="Proteomes" id="UP000029409">
    <property type="component" value="Chromosome"/>
</dbReference>
<proteinExistence type="predicted"/>
<dbReference type="OrthoDB" id="89089at2"/>
<dbReference type="STRING" id="44251.PDUR_24085"/>
<name>A0A089HV14_PAEDU</name>
<dbReference type="Pfam" id="PF10934">
    <property type="entry name" value="Sheath_initiator"/>
    <property type="match status" value="1"/>
</dbReference>
<evidence type="ECO:0000313" key="2">
    <source>
        <dbReference type="EMBL" id="AIQ14620.1"/>
    </source>
</evidence>
<feature type="region of interest" description="Disordered" evidence="1">
    <location>
        <begin position="1"/>
        <end position="23"/>
    </location>
</feature>
<dbReference type="SUPFAM" id="SSF160719">
    <property type="entry name" value="gpW/gp25-like"/>
    <property type="match status" value="1"/>
</dbReference>
<reference evidence="2 3" key="1">
    <citation type="submission" date="2014-08" db="EMBL/GenBank/DDBJ databases">
        <title>Comparative genomics of the Paenibacillus odorifer group.</title>
        <authorList>
            <person name="den Bakker H.C."/>
            <person name="Tsai Y.-C."/>
            <person name="Martin N."/>
            <person name="Korlach J."/>
            <person name="Wiedmann M."/>
        </authorList>
    </citation>
    <scope>NUCLEOTIDE SEQUENCE [LARGE SCALE GENOMIC DNA]</scope>
    <source>
        <strain evidence="2 3">DSM 1735</strain>
    </source>
</reference>
<evidence type="ECO:0008006" key="4">
    <source>
        <dbReference type="Google" id="ProtNLM"/>
    </source>
</evidence>
<evidence type="ECO:0000256" key="1">
    <source>
        <dbReference type="SAM" id="MobiDB-lite"/>
    </source>
</evidence>
<organism evidence="2 3">
    <name type="scientific">Paenibacillus durus</name>
    <name type="common">Paenibacillus azotofixans</name>
    <dbReference type="NCBI Taxonomy" id="44251"/>
    <lineage>
        <taxon>Bacteria</taxon>
        <taxon>Bacillati</taxon>
        <taxon>Bacillota</taxon>
        <taxon>Bacilli</taxon>
        <taxon>Bacillales</taxon>
        <taxon>Paenibacillaceae</taxon>
        <taxon>Paenibacillus</taxon>
    </lineage>
</organism>
<dbReference type="KEGG" id="pdu:PDUR_24085"/>
<dbReference type="EMBL" id="CP009288">
    <property type="protein sequence ID" value="AIQ14620.1"/>
    <property type="molecule type" value="Genomic_DNA"/>
</dbReference>